<dbReference type="EMBL" id="JASXSX010000001">
    <property type="protein sequence ID" value="MDT3767027.1"/>
    <property type="molecule type" value="Genomic_DNA"/>
</dbReference>
<evidence type="ECO:0000313" key="1">
    <source>
        <dbReference type="EMBL" id="MDT3767027.1"/>
    </source>
</evidence>
<name>A0ABU3I9H4_9ACTO</name>
<gene>
    <name evidence="1" type="ORF">QS713_02965</name>
</gene>
<evidence type="ECO:0000313" key="2">
    <source>
        <dbReference type="Proteomes" id="UP001247542"/>
    </source>
</evidence>
<keyword evidence="2" id="KW-1185">Reference proteome</keyword>
<sequence>MSTSKQAWERVEGIIVAPQLDPQAVSDYIAKTKAVATIDWFDATPNLLGLTLAAENGRLATVNAENQIAPHIAIEDFALKLAQTFKADVMIGDVQADAMEEDAKVTHGEETEDEHFTAIEFTQTPASSVPLLAALHDVDIATMELSEDQRVIIYESDNPRNLLLGGEPAVVIVYSDGELKIRLQREETDEDETMPMFNWSMRTRTVAGAHKDDAVEQQAQDLVGAKTDLIEIGQAIPSADVEALLATVGKKGNDLCRSVVTALGLPPEVALVLQGYAPLRDLPGADFNDPRGIANAIGRSVDRMLNEPESRARSFWDGYNDVVTEKPWMVYGASAAEAVTGSLAIANFARKNKTERNWLTKLGLGIGIVLLIDSVAELSLAKYVSLRDNRKQH</sequence>
<comment type="caution">
    <text evidence="1">The sequence shown here is derived from an EMBL/GenBank/DDBJ whole genome shotgun (WGS) entry which is preliminary data.</text>
</comment>
<reference evidence="1 2" key="1">
    <citation type="submission" date="2023-06" db="EMBL/GenBank/DDBJ databases">
        <title>Draft genome sequence of Gleimia hominis type strain CCUG 57540T.</title>
        <authorList>
            <person name="Salva-Serra F."/>
            <person name="Cardew S."/>
            <person name="Jensie Markopoulos S."/>
            <person name="Ohlen M."/>
            <person name="Inganas E."/>
            <person name="Svensson-Stadler L."/>
            <person name="Moore E.R.B."/>
        </authorList>
    </citation>
    <scope>NUCLEOTIDE SEQUENCE [LARGE SCALE GENOMIC DNA]</scope>
    <source>
        <strain evidence="1 2">CCUG 57540</strain>
    </source>
</reference>
<protein>
    <submittedName>
        <fullName evidence="1">Uncharacterized protein</fullName>
    </submittedName>
</protein>
<dbReference type="RefSeq" id="WP_313272315.1">
    <property type="nucleotide sequence ID" value="NZ_JASXSX010000001.1"/>
</dbReference>
<dbReference type="Proteomes" id="UP001247542">
    <property type="component" value="Unassembled WGS sequence"/>
</dbReference>
<proteinExistence type="predicted"/>
<accession>A0ABU3I9H4</accession>
<organism evidence="1 2">
    <name type="scientific">Gleimia hominis</name>
    <dbReference type="NCBI Taxonomy" id="595468"/>
    <lineage>
        <taxon>Bacteria</taxon>
        <taxon>Bacillati</taxon>
        <taxon>Actinomycetota</taxon>
        <taxon>Actinomycetes</taxon>
        <taxon>Actinomycetales</taxon>
        <taxon>Actinomycetaceae</taxon>
        <taxon>Gleimia</taxon>
    </lineage>
</organism>